<evidence type="ECO:0000256" key="1">
    <source>
        <dbReference type="ARBA" id="ARBA00007749"/>
    </source>
</evidence>
<dbReference type="OrthoDB" id="5443440at2"/>
<name>A0A4P8J080_9BURK</name>
<dbReference type="RefSeq" id="WP_137337079.1">
    <property type="nucleotide sequence ID" value="NZ_CP040078.1"/>
</dbReference>
<gene>
    <name evidence="6" type="ORF">FAZ95_35720</name>
</gene>
<organism evidence="6 7">
    <name type="scientific">Trinickia violacea</name>
    <dbReference type="NCBI Taxonomy" id="2571746"/>
    <lineage>
        <taxon>Bacteria</taxon>
        <taxon>Pseudomonadati</taxon>
        <taxon>Pseudomonadota</taxon>
        <taxon>Betaproteobacteria</taxon>
        <taxon>Burkholderiales</taxon>
        <taxon>Burkholderiaceae</taxon>
        <taxon>Trinickia</taxon>
    </lineage>
</organism>
<dbReference type="InterPro" id="IPR051013">
    <property type="entry name" value="MBL_superfamily_lactonases"/>
</dbReference>
<evidence type="ECO:0000313" key="7">
    <source>
        <dbReference type="Proteomes" id="UP000298656"/>
    </source>
</evidence>
<dbReference type="InterPro" id="IPR001279">
    <property type="entry name" value="Metallo-B-lactamas"/>
</dbReference>
<dbReference type="CDD" id="cd07720">
    <property type="entry name" value="OPHC2-like_MBL-fold"/>
    <property type="match status" value="1"/>
</dbReference>
<reference evidence="6 7" key="1">
    <citation type="submission" date="2019-05" db="EMBL/GenBank/DDBJ databases">
        <title>Burkholderia sp. DHOD12, isolated from subtropical forest soil.</title>
        <authorList>
            <person name="Gao Z.-H."/>
            <person name="Qiu L.-H."/>
        </authorList>
    </citation>
    <scope>NUCLEOTIDE SEQUENCE [LARGE SCALE GENOMIC DNA]</scope>
    <source>
        <strain evidence="6 7">DHOD12</strain>
    </source>
</reference>
<dbReference type="SMART" id="SM00849">
    <property type="entry name" value="Lactamase_B"/>
    <property type="match status" value="1"/>
</dbReference>
<feature type="domain" description="Metallo-beta-lactamase" evidence="5">
    <location>
        <begin position="61"/>
        <end position="264"/>
    </location>
</feature>
<evidence type="ECO:0000313" key="6">
    <source>
        <dbReference type="EMBL" id="QCP54311.1"/>
    </source>
</evidence>
<proteinExistence type="inferred from homology"/>
<evidence type="ECO:0000259" key="5">
    <source>
        <dbReference type="SMART" id="SM00849"/>
    </source>
</evidence>
<keyword evidence="3 6" id="KW-0378">Hydrolase</keyword>
<dbReference type="Proteomes" id="UP000298656">
    <property type="component" value="Chromosome 2"/>
</dbReference>
<dbReference type="Pfam" id="PF00753">
    <property type="entry name" value="Lactamase_B"/>
    <property type="match status" value="1"/>
</dbReference>
<dbReference type="EMBL" id="CP040078">
    <property type="protein sequence ID" value="QCP54311.1"/>
    <property type="molecule type" value="Genomic_DNA"/>
</dbReference>
<accession>A0A4P8J080</accession>
<keyword evidence="4" id="KW-0862">Zinc</keyword>
<dbReference type="AlphaFoldDB" id="A0A4P8J080"/>
<sequence>MISPPTYQAPGLNRRKIGDMTVTMISDGYLDVSFDLLNGIDGASAEAILRKRGVPDIPRMNVNVYVVQDKTRTILIDGGAGGINGWGGRLQVALAAAGIDPLQIDTILLTHAHPDHVGGLAGPLATPLFRNVQQLLVHQAELDFWRDETIRSSASDGFRPFFDVARNAFNAYEQQLVPFTSEDVLSGIQAVPLPGHTAGHTGYLISDGGQSLLVWGDVVHFPHVQIERPEVTIAFDSAPDEAAKVRRKLLDRVSQEDLLVSGMHFNMPACARIERRGDSYALAYEAWSPALV</sequence>
<comment type="similarity">
    <text evidence="1">Belongs to the metallo-beta-lactamase superfamily.</text>
</comment>
<dbReference type="Gene3D" id="3.60.15.10">
    <property type="entry name" value="Ribonuclease Z/Hydroxyacylglutathione hydrolase-like"/>
    <property type="match status" value="1"/>
</dbReference>
<evidence type="ECO:0000256" key="2">
    <source>
        <dbReference type="ARBA" id="ARBA00022723"/>
    </source>
</evidence>
<keyword evidence="2" id="KW-0479">Metal-binding</keyword>
<evidence type="ECO:0000256" key="3">
    <source>
        <dbReference type="ARBA" id="ARBA00022801"/>
    </source>
</evidence>
<keyword evidence="7" id="KW-1185">Reference proteome</keyword>
<protein>
    <submittedName>
        <fullName evidence="6">MBL fold metallo-hydrolase</fullName>
    </submittedName>
</protein>
<dbReference type="GO" id="GO:0046872">
    <property type="term" value="F:metal ion binding"/>
    <property type="evidence" value="ECO:0007669"/>
    <property type="project" value="UniProtKB-KW"/>
</dbReference>
<dbReference type="PANTHER" id="PTHR42978:SF6">
    <property type="entry name" value="QUORUM-QUENCHING LACTONASE YTNP-RELATED"/>
    <property type="match status" value="1"/>
</dbReference>
<dbReference type="KEGG" id="tvl:FAZ95_35720"/>
<dbReference type="GO" id="GO:0016787">
    <property type="term" value="F:hydrolase activity"/>
    <property type="evidence" value="ECO:0007669"/>
    <property type="project" value="UniProtKB-KW"/>
</dbReference>
<dbReference type="InterPro" id="IPR036866">
    <property type="entry name" value="RibonucZ/Hydroxyglut_hydro"/>
</dbReference>
<evidence type="ECO:0000256" key="4">
    <source>
        <dbReference type="ARBA" id="ARBA00022833"/>
    </source>
</evidence>
<dbReference type="SUPFAM" id="SSF56281">
    <property type="entry name" value="Metallo-hydrolase/oxidoreductase"/>
    <property type="match status" value="1"/>
</dbReference>
<dbReference type="PANTHER" id="PTHR42978">
    <property type="entry name" value="QUORUM-QUENCHING LACTONASE YTNP-RELATED-RELATED"/>
    <property type="match status" value="1"/>
</dbReference>